<comment type="similarity">
    <text evidence="2 7">Belongs to the CobB/CobQ family. CobQ subfamily.</text>
</comment>
<dbReference type="InterPro" id="IPR011698">
    <property type="entry name" value="GATase_3"/>
</dbReference>
<feature type="active site" description="Nucleophile" evidence="7">
    <location>
        <position position="328"/>
    </location>
</feature>
<dbReference type="InterPro" id="IPR002586">
    <property type="entry name" value="CobQ/CobB/MinD/ParA_Nub-bd_dom"/>
</dbReference>
<dbReference type="OrthoDB" id="9808302at2"/>
<keyword evidence="4 7" id="KW-0169">Cobalamin biosynthesis</keyword>
<dbReference type="EMBL" id="AIMB01000008">
    <property type="protein sequence ID" value="EJF88934.1"/>
    <property type="molecule type" value="Genomic_DNA"/>
</dbReference>
<comment type="pathway">
    <text evidence="1 7">Cofactor biosynthesis; adenosylcobalamin biosynthesis.</text>
</comment>
<dbReference type="GO" id="GO:0003824">
    <property type="term" value="F:catalytic activity"/>
    <property type="evidence" value="ECO:0007669"/>
    <property type="project" value="InterPro"/>
</dbReference>
<gene>
    <name evidence="7" type="primary">cobQ</name>
    <name evidence="10" type="ORF">ME5_01485</name>
</gene>
<dbReference type="PANTHER" id="PTHR21343:SF1">
    <property type="entry name" value="COBYRIC ACID SYNTHASE"/>
    <property type="match status" value="1"/>
</dbReference>
<dbReference type="Pfam" id="PF07685">
    <property type="entry name" value="GATase_3"/>
    <property type="match status" value="1"/>
</dbReference>
<reference evidence="10 11" key="1">
    <citation type="submission" date="2012-03" db="EMBL/GenBank/DDBJ databases">
        <title>The Genome Sequence of Bartonella tamiae Th239.</title>
        <authorList>
            <consortium name="The Broad Institute Genome Sequencing Platform"/>
            <consortium name="The Broad Institute Genome Sequencing Center for Infectious Disease"/>
            <person name="Feldgarden M."/>
            <person name="Kirby J."/>
            <person name="Kosoy M."/>
            <person name="Birtles R."/>
            <person name="Probert W.S."/>
            <person name="Chiaraviglio L."/>
            <person name="Young S.K."/>
            <person name="Zeng Q."/>
            <person name="Gargeya S."/>
            <person name="Fitzgerald M."/>
            <person name="Haas B."/>
            <person name="Abouelleil A."/>
            <person name="Alvarado L."/>
            <person name="Arachchi H.M."/>
            <person name="Berlin A."/>
            <person name="Chapman S.B."/>
            <person name="Gearin G."/>
            <person name="Goldberg J."/>
            <person name="Griggs A."/>
            <person name="Gujja S."/>
            <person name="Hansen M."/>
            <person name="Heiman D."/>
            <person name="Howarth C."/>
            <person name="Larimer J."/>
            <person name="Lui A."/>
            <person name="MacDonald P.J.P."/>
            <person name="McCowen C."/>
            <person name="Montmayeur A."/>
            <person name="Murphy C."/>
            <person name="Neiman D."/>
            <person name="Pearson M."/>
            <person name="Priest M."/>
            <person name="Roberts A."/>
            <person name="Saif S."/>
            <person name="Shea T."/>
            <person name="Sisk P."/>
            <person name="Stolte C."/>
            <person name="Sykes S."/>
            <person name="Wortman J."/>
            <person name="Nusbaum C."/>
            <person name="Birren B."/>
        </authorList>
    </citation>
    <scope>NUCLEOTIDE SEQUENCE [LARGE SCALE GENOMIC DNA]</scope>
    <source>
        <strain evidence="10 11">Th239</strain>
    </source>
</reference>
<dbReference type="AlphaFoldDB" id="J0R0C5"/>
<dbReference type="GO" id="GO:0009236">
    <property type="term" value="P:cobalamin biosynthetic process"/>
    <property type="evidence" value="ECO:0007669"/>
    <property type="project" value="UniProtKB-UniRule"/>
</dbReference>
<dbReference type="NCBIfam" id="NF001989">
    <property type="entry name" value="PRK00784.1"/>
    <property type="match status" value="1"/>
</dbReference>
<accession>J0R0C5</accession>
<evidence type="ECO:0000256" key="3">
    <source>
        <dbReference type="ARBA" id="ARBA00019833"/>
    </source>
</evidence>
<feature type="domain" description="CobB/CobQ-like glutamine amidotransferase" evidence="9">
    <location>
        <begin position="248"/>
        <end position="430"/>
    </location>
</feature>
<dbReference type="InterPro" id="IPR047045">
    <property type="entry name" value="CobQ_N"/>
</dbReference>
<dbReference type="Pfam" id="PF01656">
    <property type="entry name" value="CbiA"/>
    <property type="match status" value="1"/>
</dbReference>
<dbReference type="HOGENOM" id="CLU_019250_2_2_5"/>
<dbReference type="CDD" id="cd05389">
    <property type="entry name" value="CobQ_N"/>
    <property type="match status" value="1"/>
</dbReference>
<evidence type="ECO:0000256" key="7">
    <source>
        <dbReference type="HAMAP-Rule" id="MF_00028"/>
    </source>
</evidence>
<dbReference type="Gene3D" id="3.40.50.880">
    <property type="match status" value="1"/>
</dbReference>
<keyword evidence="5 7" id="KW-0315">Glutamine amidotransferase</keyword>
<keyword evidence="11" id="KW-1185">Reference proteome</keyword>
<evidence type="ECO:0000313" key="11">
    <source>
        <dbReference type="Proteomes" id="UP000008952"/>
    </source>
</evidence>
<dbReference type="InterPro" id="IPR029062">
    <property type="entry name" value="Class_I_gatase-like"/>
</dbReference>
<dbReference type="UniPathway" id="UPA00148"/>
<dbReference type="SUPFAM" id="SSF52540">
    <property type="entry name" value="P-loop containing nucleoside triphosphate hydrolases"/>
    <property type="match status" value="1"/>
</dbReference>
<feature type="active site" evidence="7">
    <location>
        <position position="425"/>
    </location>
</feature>
<dbReference type="Gene3D" id="3.40.50.300">
    <property type="entry name" value="P-loop containing nucleotide triphosphate hydrolases"/>
    <property type="match status" value="1"/>
</dbReference>
<evidence type="ECO:0000256" key="5">
    <source>
        <dbReference type="ARBA" id="ARBA00022962"/>
    </source>
</evidence>
<sequence>MFQGTGSDVGKTVLVAGLCRLARNRGLKVQPFKPQNMSNNAAIAVEGGEIGRGTWLQAFASDVEPSIHMNPVLLKPQNDVGSQIIVQGQVYGYAKGREYQTLKKKLVNRVMESYQRVFEQCDLVLVEGAGSPAEINLRDGDIANMGFARLADIPVILVGDIDRGGVIASLVGTYHILANEDCALIAGYLINKFRGDKKLFHNGLKVIADHTQWPCFGVIPWIDEVNFLPAEDSFALEHHQKSQKGRVKITVPILPHIANFDDLDPLRFEPDVDLIFVKKDDVFPSDSDLIILPGSKSTIADMQILWERGWADKIIAFAKGGGNVIGICGGYQMLGKNIIDPLAVEGTLTKVEGLSLMNVNTLIAKQKQTRNVEALHLPTNIKIKGYEIHLGETTGPDCAQGLFRIAETIDGASSSDGKIWGTYLHGLFQSAIFRKNLLKKFGAISDGINHFERLDEALNKIANRLENVIDSERLFHLAR</sequence>
<dbReference type="CDD" id="cd01750">
    <property type="entry name" value="GATase1_CobQ"/>
    <property type="match status" value="1"/>
</dbReference>
<evidence type="ECO:0000256" key="6">
    <source>
        <dbReference type="ARBA" id="ARBA00025166"/>
    </source>
</evidence>
<proteinExistence type="inferred from homology"/>
<comment type="function">
    <text evidence="6 7">Catalyzes amidations at positions B, D, E, and G on adenosylcobyrinic A,C-diamide. NH(2) groups are provided by glutamine, and one molecule of ATP is hydrogenolyzed for each amidation.</text>
</comment>
<evidence type="ECO:0000313" key="10">
    <source>
        <dbReference type="EMBL" id="EJF88934.1"/>
    </source>
</evidence>
<dbReference type="InterPro" id="IPR027417">
    <property type="entry name" value="P-loop_NTPase"/>
</dbReference>
<comment type="caution">
    <text evidence="10">The sequence shown here is derived from an EMBL/GenBank/DDBJ whole genome shotgun (WGS) entry which is preliminary data.</text>
</comment>
<dbReference type="NCBIfam" id="TIGR00313">
    <property type="entry name" value="cobQ"/>
    <property type="match status" value="1"/>
</dbReference>
<evidence type="ECO:0000256" key="4">
    <source>
        <dbReference type="ARBA" id="ARBA00022573"/>
    </source>
</evidence>
<dbReference type="Proteomes" id="UP000008952">
    <property type="component" value="Unassembled WGS sequence"/>
</dbReference>
<dbReference type="InterPro" id="IPR004459">
    <property type="entry name" value="CobQ_synth"/>
</dbReference>
<evidence type="ECO:0000256" key="2">
    <source>
        <dbReference type="ARBA" id="ARBA00006205"/>
    </source>
</evidence>
<dbReference type="InterPro" id="IPR033949">
    <property type="entry name" value="CobQ_GATase1"/>
</dbReference>
<dbReference type="STRING" id="1094558.ME5_01485"/>
<dbReference type="PROSITE" id="PS51274">
    <property type="entry name" value="GATASE_COBBQ"/>
    <property type="match status" value="1"/>
</dbReference>
<dbReference type="GO" id="GO:0015420">
    <property type="term" value="F:ABC-type vitamin B12 transporter activity"/>
    <property type="evidence" value="ECO:0007669"/>
    <property type="project" value="UniProtKB-UniRule"/>
</dbReference>
<organism evidence="10 11">
    <name type="scientific">Bartonella tamiae Th239</name>
    <dbReference type="NCBI Taxonomy" id="1094558"/>
    <lineage>
        <taxon>Bacteria</taxon>
        <taxon>Pseudomonadati</taxon>
        <taxon>Pseudomonadota</taxon>
        <taxon>Alphaproteobacteria</taxon>
        <taxon>Hyphomicrobiales</taxon>
        <taxon>Bartonellaceae</taxon>
        <taxon>Bartonella</taxon>
    </lineage>
</organism>
<dbReference type="PANTHER" id="PTHR21343">
    <property type="entry name" value="DETHIOBIOTIN SYNTHETASE"/>
    <property type="match status" value="1"/>
</dbReference>
<dbReference type="PATRIC" id="fig|1094558.3.peg.1587"/>
<feature type="domain" description="CobQ/CobB/MinD/ParA nucleotide binding" evidence="8">
    <location>
        <begin position="1"/>
        <end position="232"/>
    </location>
</feature>
<dbReference type="SUPFAM" id="SSF52317">
    <property type="entry name" value="Class I glutamine amidotransferase-like"/>
    <property type="match status" value="1"/>
</dbReference>
<dbReference type="eggNOG" id="COG1492">
    <property type="taxonomic scope" value="Bacteria"/>
</dbReference>
<protein>
    <recommendedName>
        <fullName evidence="3 7">Cobyric acid synthase</fullName>
    </recommendedName>
</protein>
<evidence type="ECO:0000259" key="9">
    <source>
        <dbReference type="Pfam" id="PF07685"/>
    </source>
</evidence>
<evidence type="ECO:0000256" key="1">
    <source>
        <dbReference type="ARBA" id="ARBA00004953"/>
    </source>
</evidence>
<dbReference type="HAMAP" id="MF_00028">
    <property type="entry name" value="CobQ"/>
    <property type="match status" value="1"/>
</dbReference>
<evidence type="ECO:0000259" key="8">
    <source>
        <dbReference type="Pfam" id="PF01656"/>
    </source>
</evidence>
<name>J0R0C5_9HYPH</name>